<accession>A0A0E0C5R8</accession>
<dbReference type="EnsemblPlants" id="OMERI01G23450.1">
    <property type="protein sequence ID" value="OMERI01G23450.1"/>
    <property type="gene ID" value="OMERI01G23450"/>
</dbReference>
<keyword evidence="3" id="KW-1185">Reference proteome</keyword>
<feature type="compositionally biased region" description="Basic residues" evidence="1">
    <location>
        <begin position="38"/>
        <end position="52"/>
    </location>
</feature>
<sequence length="78" mass="7833">MTARRRTAPRPAARPSGATALARGRSGCATALSGGGGRRQRGRASPGRRFRRGLPGIGPVPWQRGTAPGNAGDGGEAG</sequence>
<organism evidence="2">
    <name type="scientific">Oryza meridionalis</name>
    <dbReference type="NCBI Taxonomy" id="40149"/>
    <lineage>
        <taxon>Eukaryota</taxon>
        <taxon>Viridiplantae</taxon>
        <taxon>Streptophyta</taxon>
        <taxon>Embryophyta</taxon>
        <taxon>Tracheophyta</taxon>
        <taxon>Spermatophyta</taxon>
        <taxon>Magnoliopsida</taxon>
        <taxon>Liliopsida</taxon>
        <taxon>Poales</taxon>
        <taxon>Poaceae</taxon>
        <taxon>BOP clade</taxon>
        <taxon>Oryzoideae</taxon>
        <taxon>Oryzeae</taxon>
        <taxon>Oryzinae</taxon>
        <taxon>Oryza</taxon>
    </lineage>
</organism>
<name>A0A0E0C5R8_9ORYZ</name>
<evidence type="ECO:0000256" key="1">
    <source>
        <dbReference type="SAM" id="MobiDB-lite"/>
    </source>
</evidence>
<dbReference type="Proteomes" id="UP000008021">
    <property type="component" value="Chromosome 1"/>
</dbReference>
<evidence type="ECO:0000313" key="3">
    <source>
        <dbReference type="Proteomes" id="UP000008021"/>
    </source>
</evidence>
<dbReference type="Gramene" id="OMERI01G23450.1">
    <property type="protein sequence ID" value="OMERI01G23450.1"/>
    <property type="gene ID" value="OMERI01G23450"/>
</dbReference>
<feature type="region of interest" description="Disordered" evidence="1">
    <location>
        <begin position="1"/>
        <end position="78"/>
    </location>
</feature>
<dbReference type="AlphaFoldDB" id="A0A0E0C5R8"/>
<reference evidence="2" key="1">
    <citation type="submission" date="2015-04" db="UniProtKB">
        <authorList>
            <consortium name="EnsemblPlants"/>
        </authorList>
    </citation>
    <scope>IDENTIFICATION</scope>
</reference>
<protein>
    <submittedName>
        <fullName evidence="2">Uncharacterized protein</fullName>
    </submittedName>
</protein>
<proteinExistence type="predicted"/>
<dbReference type="HOGENOM" id="CLU_2626082_0_0_1"/>
<feature type="compositionally biased region" description="Low complexity" evidence="1">
    <location>
        <begin position="9"/>
        <end position="20"/>
    </location>
</feature>
<evidence type="ECO:0000313" key="2">
    <source>
        <dbReference type="EnsemblPlants" id="OMERI01G23450.1"/>
    </source>
</evidence>
<reference evidence="2" key="2">
    <citation type="submission" date="2018-05" db="EMBL/GenBank/DDBJ databases">
        <title>OmerRS3 (Oryza meridionalis Reference Sequence Version 3).</title>
        <authorList>
            <person name="Zhang J."/>
            <person name="Kudrna D."/>
            <person name="Lee S."/>
            <person name="Talag J."/>
            <person name="Welchert J."/>
            <person name="Wing R.A."/>
        </authorList>
    </citation>
    <scope>NUCLEOTIDE SEQUENCE [LARGE SCALE GENOMIC DNA]</scope>
    <source>
        <strain evidence="2">cv. OR44</strain>
    </source>
</reference>